<feature type="domain" description="UvrD-like helicase ATP-binding" evidence="11">
    <location>
        <begin position="203"/>
        <end position="499"/>
    </location>
</feature>
<dbReference type="EC" id="5.6.2.4" evidence="8"/>
<evidence type="ECO:0000256" key="4">
    <source>
        <dbReference type="ARBA" id="ARBA00022806"/>
    </source>
</evidence>
<evidence type="ECO:0000256" key="7">
    <source>
        <dbReference type="ARBA" id="ARBA00034617"/>
    </source>
</evidence>
<dbReference type="InterPro" id="IPR027417">
    <property type="entry name" value="P-loop_NTPase"/>
</dbReference>
<dbReference type="Gene3D" id="1.10.10.160">
    <property type="match status" value="1"/>
</dbReference>
<dbReference type="PROSITE" id="PS51198">
    <property type="entry name" value="UVRD_HELICASE_ATP_BIND"/>
    <property type="match status" value="1"/>
</dbReference>
<dbReference type="EMBL" id="BMKE01000001">
    <property type="protein sequence ID" value="GGB32925.1"/>
    <property type="molecule type" value="Genomic_DNA"/>
</dbReference>
<organism evidence="12 13">
    <name type="scientific">Oceanisphaera marina</name>
    <dbReference type="NCBI Taxonomy" id="2017550"/>
    <lineage>
        <taxon>Bacteria</taxon>
        <taxon>Pseudomonadati</taxon>
        <taxon>Pseudomonadota</taxon>
        <taxon>Gammaproteobacteria</taxon>
        <taxon>Aeromonadales</taxon>
        <taxon>Aeromonadaceae</taxon>
        <taxon>Oceanisphaera</taxon>
    </lineage>
</organism>
<evidence type="ECO:0000313" key="12">
    <source>
        <dbReference type="EMBL" id="GGB32925.1"/>
    </source>
</evidence>
<reference evidence="13" key="1">
    <citation type="journal article" date="2019" name="Int. J. Syst. Evol. Microbiol.">
        <title>The Global Catalogue of Microorganisms (GCM) 10K type strain sequencing project: providing services to taxonomists for standard genome sequencing and annotation.</title>
        <authorList>
            <consortium name="The Broad Institute Genomics Platform"/>
            <consortium name="The Broad Institute Genome Sequencing Center for Infectious Disease"/>
            <person name="Wu L."/>
            <person name="Ma J."/>
        </authorList>
    </citation>
    <scope>NUCLEOTIDE SEQUENCE [LARGE SCALE GENOMIC DNA]</scope>
    <source>
        <strain evidence="13">CGMCC 1.15923</strain>
    </source>
</reference>
<keyword evidence="3 10" id="KW-0378">Hydrolase</keyword>
<proteinExistence type="inferred from homology"/>
<comment type="catalytic activity">
    <reaction evidence="9">
        <text>ATP + H2O = ADP + phosphate + H(+)</text>
        <dbReference type="Rhea" id="RHEA:13065"/>
        <dbReference type="ChEBI" id="CHEBI:15377"/>
        <dbReference type="ChEBI" id="CHEBI:15378"/>
        <dbReference type="ChEBI" id="CHEBI:30616"/>
        <dbReference type="ChEBI" id="CHEBI:43474"/>
        <dbReference type="ChEBI" id="CHEBI:456216"/>
        <dbReference type="EC" id="5.6.2.4"/>
    </reaction>
</comment>
<evidence type="ECO:0000259" key="11">
    <source>
        <dbReference type="PROSITE" id="PS51198"/>
    </source>
</evidence>
<keyword evidence="4 10" id="KW-0347">Helicase</keyword>
<evidence type="ECO:0000313" key="13">
    <source>
        <dbReference type="Proteomes" id="UP000646152"/>
    </source>
</evidence>
<dbReference type="PANTHER" id="PTHR11070">
    <property type="entry name" value="UVRD / RECB / PCRA DNA HELICASE FAMILY MEMBER"/>
    <property type="match status" value="1"/>
</dbReference>
<evidence type="ECO:0000256" key="10">
    <source>
        <dbReference type="PROSITE-ProRule" id="PRU00560"/>
    </source>
</evidence>
<dbReference type="Gene3D" id="3.40.50.300">
    <property type="entry name" value="P-loop containing nucleotide triphosphate hydrolases"/>
    <property type="match status" value="2"/>
</dbReference>
<dbReference type="InterPro" id="IPR000212">
    <property type="entry name" value="DNA_helicase_UvrD/REP"/>
</dbReference>
<dbReference type="SUPFAM" id="SSF52540">
    <property type="entry name" value="P-loop containing nucleoside triphosphate hydrolases"/>
    <property type="match status" value="1"/>
</dbReference>
<evidence type="ECO:0000256" key="5">
    <source>
        <dbReference type="ARBA" id="ARBA00022840"/>
    </source>
</evidence>
<keyword evidence="13" id="KW-1185">Reference proteome</keyword>
<dbReference type="InterPro" id="IPR013986">
    <property type="entry name" value="DExx_box_DNA_helicase_dom_sf"/>
</dbReference>
<evidence type="ECO:0000256" key="6">
    <source>
        <dbReference type="ARBA" id="ARBA00023235"/>
    </source>
</evidence>
<dbReference type="PANTHER" id="PTHR11070:SF63">
    <property type="entry name" value="DNA HELICASE IV"/>
    <property type="match status" value="1"/>
</dbReference>
<dbReference type="InterPro" id="IPR014017">
    <property type="entry name" value="DNA_helicase_UvrD-like_C"/>
</dbReference>
<comment type="similarity">
    <text evidence="1">Belongs to the helicase family. UvrD subfamily.</text>
</comment>
<dbReference type="Proteomes" id="UP000646152">
    <property type="component" value="Unassembled WGS sequence"/>
</dbReference>
<evidence type="ECO:0000256" key="3">
    <source>
        <dbReference type="ARBA" id="ARBA00022801"/>
    </source>
</evidence>
<comment type="caution">
    <text evidence="12">The sequence shown here is derived from an EMBL/GenBank/DDBJ whole genome shotgun (WGS) entry which is preliminary data.</text>
</comment>
<name>A0ABQ1IDB8_9GAMM</name>
<evidence type="ECO:0000256" key="9">
    <source>
        <dbReference type="ARBA" id="ARBA00048988"/>
    </source>
</evidence>
<evidence type="ECO:0000256" key="2">
    <source>
        <dbReference type="ARBA" id="ARBA00022741"/>
    </source>
</evidence>
<evidence type="ECO:0000256" key="1">
    <source>
        <dbReference type="ARBA" id="ARBA00009922"/>
    </source>
</evidence>
<dbReference type="Pfam" id="PF13361">
    <property type="entry name" value="UvrD_C"/>
    <property type="match status" value="1"/>
</dbReference>
<dbReference type="InterPro" id="IPR014016">
    <property type="entry name" value="UvrD-like_ATP-bd"/>
</dbReference>
<dbReference type="CDD" id="cd17932">
    <property type="entry name" value="DEXQc_UvrD"/>
    <property type="match status" value="1"/>
</dbReference>
<dbReference type="Pfam" id="PF00580">
    <property type="entry name" value="UvrD-helicase"/>
    <property type="match status" value="1"/>
</dbReference>
<comment type="catalytic activity">
    <reaction evidence="7">
        <text>Couples ATP hydrolysis with the unwinding of duplex DNA by translocating in the 3'-5' direction.</text>
        <dbReference type="EC" id="5.6.2.4"/>
    </reaction>
</comment>
<evidence type="ECO:0000256" key="8">
    <source>
        <dbReference type="ARBA" id="ARBA00034808"/>
    </source>
</evidence>
<protein>
    <recommendedName>
        <fullName evidence="8">DNA 3'-5' helicase</fullName>
        <ecNumber evidence="8">5.6.2.4</ecNumber>
    </recommendedName>
</protein>
<feature type="binding site" evidence="10">
    <location>
        <begin position="224"/>
        <end position="231"/>
    </location>
    <ligand>
        <name>ATP</name>
        <dbReference type="ChEBI" id="CHEBI:30616"/>
    </ligand>
</feature>
<accession>A0ABQ1IDB8</accession>
<gene>
    <name evidence="12" type="ORF">GCM10011502_02510</name>
</gene>
<keyword evidence="2 10" id="KW-0547">Nucleotide-binding</keyword>
<sequence>MQMFRAHWMAPWFNHPFIASELTPRGVVLHLKRERHALEWHELSAPPKLVKGRRLYRLHLYCAQGDIELGWLSKAVAESLHEAVTLGWFRFQAARILPLAEQCLSVLELGYLRQSRWQALQQLLTQAILPGQTSVEHSGTGRERFAWTALTPPPGLSDRETAAIGLIATLISADERWREQCCDDYCQQMLADFSEVFDSLEAHPLTEAQRLACVVDEDHNLVLAGAGCGKTSVMTARAAFLVASGQARPDELLLLAFGNEAAVEMAERLADQPSTATVKTSTFHALGLMILASSNGKTPSLSPLAQQENTRIQAFALWLEQLCAEDEAYSQQLHDWLRRHRFQVVPQPDYRRVAREWAPLVSALKLVGEPEPADLTPALAEQLNLVLPLLHRYQHTLAEQEHIDFDDMIEQATELVRQGRFVVPWRYILVDEFQDISAPRAALLQALRDAKPELSLFCVGDDWQAIYRFSGADVTLTTRFADYFGASRITRLDKTFRFNNQIEQVASRFVQRNPEQLPKTLNTHSRSNSPCVHVLPVDSNSQLDAISRLLGQIAAEQAEVSVYVLARFRFSLPDNAQLAAWHKRFPTLKIAVQTLHGAKGKEADHVIMLGLCRGKYGFPPEQNATGLLDLLLPEVETFPHAEERRLFYVGLTRARQQVFLLADQQIPSPFVKELTGGGYPGVSRWAG</sequence>
<keyword evidence="6" id="KW-0413">Isomerase</keyword>
<keyword evidence="5 10" id="KW-0067">ATP-binding</keyword>